<evidence type="ECO:0000256" key="10">
    <source>
        <dbReference type="ARBA" id="ARBA00070930"/>
    </source>
</evidence>
<dbReference type="PANTHER" id="PTHR11504:SF0">
    <property type="entry name" value="CYTOCHROME C OXIDASE SUBUNIT"/>
    <property type="match status" value="1"/>
</dbReference>
<evidence type="ECO:0000256" key="12">
    <source>
        <dbReference type="RuleBase" id="RU004396"/>
    </source>
</evidence>
<evidence type="ECO:0000256" key="9">
    <source>
        <dbReference type="ARBA" id="ARBA00023136"/>
    </source>
</evidence>
<evidence type="ECO:0000256" key="5">
    <source>
        <dbReference type="ARBA" id="ARBA00022792"/>
    </source>
</evidence>
<protein>
    <recommendedName>
        <fullName evidence="10">Cytochrome c oxidase subunit 13, mitochondrial</fullName>
    </recommendedName>
    <alternativeName>
        <fullName evidence="11">Cytochrome c oxidase polypeptide VIa</fullName>
    </alternativeName>
</protein>
<keyword evidence="7" id="KW-1133">Transmembrane helix</keyword>
<evidence type="ECO:0000256" key="11">
    <source>
        <dbReference type="ARBA" id="ARBA00082360"/>
    </source>
</evidence>
<accession>A0A8E2F827</accession>
<dbReference type="GO" id="GO:0006123">
    <property type="term" value="P:mitochondrial electron transport, cytochrome c to oxygen"/>
    <property type="evidence" value="ECO:0007669"/>
    <property type="project" value="TreeGrafter"/>
</dbReference>
<dbReference type="SUPFAM" id="SSF81411">
    <property type="entry name" value="Mitochondrial cytochrome c oxidase subunit VIa"/>
    <property type="match status" value="1"/>
</dbReference>
<evidence type="ECO:0000313" key="14">
    <source>
        <dbReference type="Proteomes" id="UP000250140"/>
    </source>
</evidence>
<keyword evidence="6" id="KW-0809">Transit peptide</keyword>
<evidence type="ECO:0000256" key="7">
    <source>
        <dbReference type="ARBA" id="ARBA00022989"/>
    </source>
</evidence>
<dbReference type="GO" id="GO:0005743">
    <property type="term" value="C:mitochondrial inner membrane"/>
    <property type="evidence" value="ECO:0007669"/>
    <property type="project" value="UniProtKB-SubCell"/>
</dbReference>
<keyword evidence="9" id="KW-0472">Membrane</keyword>
<comment type="pathway">
    <text evidence="2">Energy metabolism; oxidative phosphorylation.</text>
</comment>
<evidence type="ECO:0000256" key="6">
    <source>
        <dbReference type="ARBA" id="ARBA00022946"/>
    </source>
</evidence>
<keyword evidence="5" id="KW-0999">Mitochondrion inner membrane</keyword>
<proteinExistence type="inferred from homology"/>
<evidence type="ECO:0000256" key="1">
    <source>
        <dbReference type="ARBA" id="ARBA00004434"/>
    </source>
</evidence>
<dbReference type="Proteomes" id="UP000250140">
    <property type="component" value="Unassembled WGS sequence"/>
</dbReference>
<reference evidence="13 14" key="1">
    <citation type="journal article" date="2016" name="Nat. Commun.">
        <title>Ectomycorrhizal ecology is imprinted in the genome of the dominant symbiotic fungus Cenococcum geophilum.</title>
        <authorList>
            <consortium name="DOE Joint Genome Institute"/>
            <person name="Peter M."/>
            <person name="Kohler A."/>
            <person name="Ohm R.A."/>
            <person name="Kuo A."/>
            <person name="Krutzmann J."/>
            <person name="Morin E."/>
            <person name="Arend M."/>
            <person name="Barry K.W."/>
            <person name="Binder M."/>
            <person name="Choi C."/>
            <person name="Clum A."/>
            <person name="Copeland A."/>
            <person name="Grisel N."/>
            <person name="Haridas S."/>
            <person name="Kipfer T."/>
            <person name="LaButti K."/>
            <person name="Lindquist E."/>
            <person name="Lipzen A."/>
            <person name="Maire R."/>
            <person name="Meier B."/>
            <person name="Mihaltcheva S."/>
            <person name="Molinier V."/>
            <person name="Murat C."/>
            <person name="Poggeler S."/>
            <person name="Quandt C.A."/>
            <person name="Sperisen C."/>
            <person name="Tritt A."/>
            <person name="Tisserant E."/>
            <person name="Crous P.W."/>
            <person name="Henrissat B."/>
            <person name="Nehls U."/>
            <person name="Egli S."/>
            <person name="Spatafora J.W."/>
            <person name="Grigoriev I.V."/>
            <person name="Martin F.M."/>
        </authorList>
    </citation>
    <scope>NUCLEOTIDE SEQUENCE [LARGE SCALE GENOMIC DNA]</scope>
    <source>
        <strain evidence="13 14">CBS 207.34</strain>
    </source>
</reference>
<dbReference type="Pfam" id="PF02046">
    <property type="entry name" value="COX6A"/>
    <property type="match status" value="1"/>
</dbReference>
<comment type="similarity">
    <text evidence="3 12">Belongs to the cytochrome c oxidase subunit 6A family.</text>
</comment>
<dbReference type="FunFam" id="4.10.95.10:FF:000001">
    <property type="entry name" value="Cytochrome c oxidase subunit 6A, mitochondrial"/>
    <property type="match status" value="1"/>
</dbReference>
<evidence type="ECO:0000256" key="4">
    <source>
        <dbReference type="ARBA" id="ARBA00022692"/>
    </source>
</evidence>
<dbReference type="InterPro" id="IPR001349">
    <property type="entry name" value="Cyt_c_oxidase_su6a"/>
</dbReference>
<dbReference type="GO" id="GO:0030234">
    <property type="term" value="F:enzyme regulator activity"/>
    <property type="evidence" value="ECO:0007669"/>
    <property type="project" value="TreeGrafter"/>
</dbReference>
<sequence length="137" mass="16007">MLSQRALVHSTQRLARAPVARTAFRKRPYSSEPSGLTGAADNEFNRERLAVKQHATETSDLWRKLSIYVIVPALIISGANAWKLWNEHWEHKAHEPPRSEQPEYSYQNIRAKNFWFGDGDKTLFWNDNVNYHKKDDE</sequence>
<evidence type="ECO:0000256" key="3">
    <source>
        <dbReference type="ARBA" id="ARBA00005553"/>
    </source>
</evidence>
<name>A0A8E2F827_9PEZI</name>
<dbReference type="EMBL" id="KV748897">
    <property type="protein sequence ID" value="OCL12265.1"/>
    <property type="molecule type" value="Genomic_DNA"/>
</dbReference>
<evidence type="ECO:0000256" key="2">
    <source>
        <dbReference type="ARBA" id="ARBA00004673"/>
    </source>
</evidence>
<dbReference type="OrthoDB" id="5947505at2759"/>
<dbReference type="InterPro" id="IPR036418">
    <property type="entry name" value="Cyt_c_oxidase_su6a_sf"/>
</dbReference>
<gene>
    <name evidence="13" type="ORF">AOQ84DRAFT_285545</name>
</gene>
<dbReference type="AlphaFoldDB" id="A0A8E2F827"/>
<evidence type="ECO:0000313" key="13">
    <source>
        <dbReference type="EMBL" id="OCL12265.1"/>
    </source>
</evidence>
<keyword evidence="8" id="KW-0496">Mitochondrion</keyword>
<dbReference type="PANTHER" id="PTHR11504">
    <property type="entry name" value="CYTOCHROME C OXIDASE POLYPEPTIDE VIA"/>
    <property type="match status" value="1"/>
</dbReference>
<comment type="subcellular location">
    <subcellularLocation>
        <location evidence="1">Mitochondrion inner membrane</location>
        <topology evidence="1">Single-pass membrane protein</topology>
    </subcellularLocation>
</comment>
<organism evidence="13 14">
    <name type="scientific">Glonium stellatum</name>
    <dbReference type="NCBI Taxonomy" id="574774"/>
    <lineage>
        <taxon>Eukaryota</taxon>
        <taxon>Fungi</taxon>
        <taxon>Dikarya</taxon>
        <taxon>Ascomycota</taxon>
        <taxon>Pezizomycotina</taxon>
        <taxon>Dothideomycetes</taxon>
        <taxon>Pleosporomycetidae</taxon>
        <taxon>Gloniales</taxon>
        <taxon>Gloniaceae</taxon>
        <taxon>Glonium</taxon>
    </lineage>
</organism>
<keyword evidence="4" id="KW-0812">Transmembrane</keyword>
<keyword evidence="14" id="KW-1185">Reference proteome</keyword>
<evidence type="ECO:0000256" key="8">
    <source>
        <dbReference type="ARBA" id="ARBA00023128"/>
    </source>
</evidence>
<dbReference type="Gene3D" id="4.10.95.10">
    <property type="entry name" value="Cytochrome c oxidase, subunit VIa"/>
    <property type="match status" value="1"/>
</dbReference>